<organism evidence="1 2">
    <name type="scientific">Burkholderia paludis</name>
    <dbReference type="NCBI Taxonomy" id="1506587"/>
    <lineage>
        <taxon>Bacteria</taxon>
        <taxon>Pseudomonadati</taxon>
        <taxon>Pseudomonadota</taxon>
        <taxon>Betaproteobacteria</taxon>
        <taxon>Burkholderiales</taxon>
        <taxon>Burkholderiaceae</taxon>
        <taxon>Burkholderia</taxon>
        <taxon>Burkholderia cepacia complex</taxon>
    </lineage>
</organism>
<proteinExistence type="predicted"/>
<evidence type="ECO:0000313" key="2">
    <source>
        <dbReference type="Proteomes" id="UP000494330"/>
    </source>
</evidence>
<reference evidence="1 2" key="1">
    <citation type="submission" date="2019-09" db="EMBL/GenBank/DDBJ databases">
        <authorList>
            <person name="Depoorter E."/>
        </authorList>
    </citation>
    <scope>NUCLEOTIDE SEQUENCE [LARGE SCALE GENOMIC DNA]</scope>
    <source>
        <strain evidence="1">LMG 30113</strain>
    </source>
</reference>
<dbReference type="Proteomes" id="UP000494330">
    <property type="component" value="Unassembled WGS sequence"/>
</dbReference>
<gene>
    <name evidence="1" type="ORF">BPA30113_00941</name>
</gene>
<evidence type="ECO:0000313" key="1">
    <source>
        <dbReference type="EMBL" id="VWB26048.1"/>
    </source>
</evidence>
<sequence>MERQPAGWRFHMTNTWQEKIFLHPDEPGESVTLHFAKIP</sequence>
<name>A0A6J5D1W7_9BURK</name>
<dbReference type="AlphaFoldDB" id="A0A6J5D1W7"/>
<protein>
    <submittedName>
        <fullName evidence="1">Uncharacterized protein</fullName>
    </submittedName>
</protein>
<dbReference type="EMBL" id="CABVQD010000002">
    <property type="protein sequence ID" value="VWB26048.1"/>
    <property type="molecule type" value="Genomic_DNA"/>
</dbReference>
<keyword evidence="2" id="KW-1185">Reference proteome</keyword>
<accession>A0A6J5D1W7</accession>